<reference evidence="1 2" key="1">
    <citation type="submission" date="2019-02" db="EMBL/GenBank/DDBJ databases">
        <title>Deep-cultivation of Planctomycetes and their phenomic and genomic characterization uncovers novel biology.</title>
        <authorList>
            <person name="Wiegand S."/>
            <person name="Jogler M."/>
            <person name="Boedeker C."/>
            <person name="Pinto D."/>
            <person name="Vollmers J."/>
            <person name="Rivas-Marin E."/>
            <person name="Kohn T."/>
            <person name="Peeters S.H."/>
            <person name="Heuer A."/>
            <person name="Rast P."/>
            <person name="Oberbeckmann S."/>
            <person name="Bunk B."/>
            <person name="Jeske O."/>
            <person name="Meyerdierks A."/>
            <person name="Storesund J.E."/>
            <person name="Kallscheuer N."/>
            <person name="Luecker S."/>
            <person name="Lage O.M."/>
            <person name="Pohl T."/>
            <person name="Merkel B.J."/>
            <person name="Hornburger P."/>
            <person name="Mueller R.-W."/>
            <person name="Bruemmer F."/>
            <person name="Labrenz M."/>
            <person name="Spormann A.M."/>
            <person name="Op den Camp H."/>
            <person name="Overmann J."/>
            <person name="Amann R."/>
            <person name="Jetten M.S.M."/>
            <person name="Mascher T."/>
            <person name="Medema M.H."/>
            <person name="Devos D.P."/>
            <person name="Kaster A.-K."/>
            <person name="Ovreas L."/>
            <person name="Rohde M."/>
            <person name="Galperin M.Y."/>
            <person name="Jogler C."/>
        </authorList>
    </citation>
    <scope>NUCLEOTIDE SEQUENCE [LARGE SCALE GENOMIC DNA]</scope>
    <source>
        <strain evidence="1 2">Pan265</strain>
    </source>
</reference>
<dbReference type="RefSeq" id="WP_145447117.1">
    <property type="nucleotide sequence ID" value="NZ_CP036280.1"/>
</dbReference>
<evidence type="ECO:0000313" key="1">
    <source>
        <dbReference type="EMBL" id="QDU72974.1"/>
    </source>
</evidence>
<name>A0A518C1A1_9BACT</name>
<accession>A0A518C1A1</accession>
<proteinExistence type="predicted"/>
<dbReference type="EMBL" id="CP036280">
    <property type="protein sequence ID" value="QDU72974.1"/>
    <property type="molecule type" value="Genomic_DNA"/>
</dbReference>
<sequence length="60" mass="6736">MIRSDNPHDDVAAVEASFLRATREALRLAKLHGQRVPIERDGEVVWVDPDEVKLPESDEG</sequence>
<gene>
    <name evidence="1" type="ORF">Pan265_28520</name>
</gene>
<organism evidence="1 2">
    <name type="scientific">Mucisphaera calidilacus</name>
    <dbReference type="NCBI Taxonomy" id="2527982"/>
    <lineage>
        <taxon>Bacteria</taxon>
        <taxon>Pseudomonadati</taxon>
        <taxon>Planctomycetota</taxon>
        <taxon>Phycisphaerae</taxon>
        <taxon>Phycisphaerales</taxon>
        <taxon>Phycisphaeraceae</taxon>
        <taxon>Mucisphaera</taxon>
    </lineage>
</organism>
<evidence type="ECO:0000313" key="2">
    <source>
        <dbReference type="Proteomes" id="UP000320386"/>
    </source>
</evidence>
<protein>
    <submittedName>
        <fullName evidence="1">Uncharacterized protein</fullName>
    </submittedName>
</protein>
<dbReference type="Proteomes" id="UP000320386">
    <property type="component" value="Chromosome"/>
</dbReference>
<keyword evidence="2" id="KW-1185">Reference proteome</keyword>
<dbReference type="KEGG" id="mcad:Pan265_28520"/>
<dbReference type="AlphaFoldDB" id="A0A518C1A1"/>